<gene>
    <name evidence="2" type="ORF">ACFQH5_12580</name>
</gene>
<sequence length="106" mass="11623">MNGFTKISAFCLLVLGMSLGGSALAQDTTVSPQAGAITRDGETAPRVTTGSRSVQGMLALQRSQQLASPHRQYVTGDVQARIYRRYLESFSHPIPERYIDTRFTSE</sequence>
<feature type="signal peptide" evidence="1">
    <location>
        <begin position="1"/>
        <end position="25"/>
    </location>
</feature>
<dbReference type="RefSeq" id="WP_346060611.1">
    <property type="nucleotide sequence ID" value="NZ_BAAADR010000001.1"/>
</dbReference>
<keyword evidence="1" id="KW-0732">Signal</keyword>
<evidence type="ECO:0000313" key="3">
    <source>
        <dbReference type="Proteomes" id="UP001596411"/>
    </source>
</evidence>
<name>A0ABW2F295_9GAMM</name>
<proteinExistence type="predicted"/>
<dbReference type="EMBL" id="JBHSZP010000026">
    <property type="protein sequence ID" value="MFC7090384.1"/>
    <property type="molecule type" value="Genomic_DNA"/>
</dbReference>
<reference evidence="3" key="1">
    <citation type="journal article" date="2019" name="Int. J. Syst. Evol. Microbiol.">
        <title>The Global Catalogue of Microorganisms (GCM) 10K type strain sequencing project: providing services to taxonomists for standard genome sequencing and annotation.</title>
        <authorList>
            <consortium name="The Broad Institute Genomics Platform"/>
            <consortium name="The Broad Institute Genome Sequencing Center for Infectious Disease"/>
            <person name="Wu L."/>
            <person name="Ma J."/>
        </authorList>
    </citation>
    <scope>NUCLEOTIDE SEQUENCE [LARGE SCALE GENOMIC DNA]</scope>
    <source>
        <strain evidence="3">CGMCC 1.13666</strain>
    </source>
</reference>
<keyword evidence="3" id="KW-1185">Reference proteome</keyword>
<dbReference type="InterPro" id="IPR022053">
    <property type="entry name" value="DUF3613"/>
</dbReference>
<comment type="caution">
    <text evidence="2">The sequence shown here is derived from an EMBL/GenBank/DDBJ whole genome shotgun (WGS) entry which is preliminary data.</text>
</comment>
<organism evidence="2 3">
    <name type="scientific">Halomonas salifodinae</name>
    <dbReference type="NCBI Taxonomy" id="438745"/>
    <lineage>
        <taxon>Bacteria</taxon>
        <taxon>Pseudomonadati</taxon>
        <taxon>Pseudomonadota</taxon>
        <taxon>Gammaproteobacteria</taxon>
        <taxon>Oceanospirillales</taxon>
        <taxon>Halomonadaceae</taxon>
        <taxon>Halomonas</taxon>
    </lineage>
</organism>
<dbReference type="Pfam" id="PF12266">
    <property type="entry name" value="DUF3613"/>
    <property type="match status" value="1"/>
</dbReference>
<evidence type="ECO:0000256" key="1">
    <source>
        <dbReference type="SAM" id="SignalP"/>
    </source>
</evidence>
<protein>
    <submittedName>
        <fullName evidence="2">DUF3613 domain-containing protein</fullName>
    </submittedName>
</protein>
<accession>A0ABW2F295</accession>
<evidence type="ECO:0000313" key="2">
    <source>
        <dbReference type="EMBL" id="MFC7090384.1"/>
    </source>
</evidence>
<dbReference type="Proteomes" id="UP001596411">
    <property type="component" value="Unassembled WGS sequence"/>
</dbReference>
<feature type="chain" id="PRO_5046281734" evidence="1">
    <location>
        <begin position="26"/>
        <end position="106"/>
    </location>
</feature>